<keyword evidence="3" id="KW-1185">Reference proteome</keyword>
<organism evidence="2 3">
    <name type="scientific">Flavonifractor plautii 1_3_50AFAA</name>
    <dbReference type="NCBI Taxonomy" id="742738"/>
    <lineage>
        <taxon>Bacteria</taxon>
        <taxon>Bacillati</taxon>
        <taxon>Bacillota</taxon>
        <taxon>Clostridia</taxon>
        <taxon>Eubacteriales</taxon>
        <taxon>Oscillospiraceae</taxon>
        <taxon>Flavonifractor</taxon>
    </lineage>
</organism>
<evidence type="ECO:0000256" key="1">
    <source>
        <dbReference type="SAM" id="Phobius"/>
    </source>
</evidence>
<dbReference type="HOGENOM" id="CLU_099359_0_0_9"/>
<keyword evidence="1" id="KW-0812">Transmembrane</keyword>
<reference evidence="2 3" key="1">
    <citation type="submission" date="2011-08" db="EMBL/GenBank/DDBJ databases">
        <title>The Genome Sequence of Clostridium orbiscindens 1_3_50AFAA.</title>
        <authorList>
            <consortium name="The Broad Institute Genome Sequencing Platform"/>
            <person name="Earl A."/>
            <person name="Ward D."/>
            <person name="Feldgarden M."/>
            <person name="Gevers D."/>
            <person name="Daigneault M."/>
            <person name="Strauss J."/>
            <person name="Allen-Vercoe E."/>
            <person name="Young S.K."/>
            <person name="Zeng Q."/>
            <person name="Gargeya S."/>
            <person name="Fitzgerald M."/>
            <person name="Haas B."/>
            <person name="Abouelleil A."/>
            <person name="Alvarado L."/>
            <person name="Arachchi H.M."/>
            <person name="Berlin A."/>
            <person name="Brown A."/>
            <person name="Chapman S.B."/>
            <person name="Chen Z."/>
            <person name="Dunbar C."/>
            <person name="Freedman E."/>
            <person name="Gearin G."/>
            <person name="Gellesch M."/>
            <person name="Goldberg J."/>
            <person name="Griggs A."/>
            <person name="Gujja S."/>
            <person name="Heiman D."/>
            <person name="Howarth C."/>
            <person name="Larson L."/>
            <person name="Lui A."/>
            <person name="MacDonald P.J.P."/>
            <person name="Montmayeur A."/>
            <person name="Murphy C."/>
            <person name="Neiman D."/>
            <person name="Pearson M."/>
            <person name="Priest M."/>
            <person name="Roberts A."/>
            <person name="Saif S."/>
            <person name="Shea T."/>
            <person name="Shenoy N."/>
            <person name="Sisk P."/>
            <person name="Stolte C."/>
            <person name="Sykes S."/>
            <person name="Wortman J."/>
            <person name="Nusbaum C."/>
            <person name="Birren B."/>
        </authorList>
    </citation>
    <scope>NUCLEOTIDE SEQUENCE [LARGE SCALE GENOMIC DNA]</scope>
    <source>
        <strain evidence="2 3">1_3_50AFAA</strain>
    </source>
</reference>
<feature type="transmembrane region" description="Helical" evidence="1">
    <location>
        <begin position="135"/>
        <end position="156"/>
    </location>
</feature>
<name>A0A096BAW6_FLAPL</name>
<feature type="transmembrane region" description="Helical" evidence="1">
    <location>
        <begin position="97"/>
        <end position="123"/>
    </location>
</feature>
<dbReference type="PATRIC" id="fig|742738.3.peg.941"/>
<dbReference type="EMBL" id="ADLO01000038">
    <property type="protein sequence ID" value="KGF56568.1"/>
    <property type="molecule type" value="Genomic_DNA"/>
</dbReference>
<dbReference type="AlphaFoldDB" id="A0A096BAW6"/>
<sequence length="239" mass="25793">MIKIFRCECRRLLCNKFFIGLLAVLLFYAGQVFYAVALPGVAHTAPFSPWSFGAYLGRLLPLVWVGALFFLTFFTSARERRAAVLTAATPADPRRYALARCAAALVGVALLCLEALALAALLYARLFGWTDWGSLALPALVILAPPLVFALGSGWLLGRLRPWLLYVWMLLPFALAALPLPEALGLWNGGLCTSYPLTLGMLDPAFSLPAAAWAVQGLLLAAGVLLLLVAGKGKKVYNQ</sequence>
<dbReference type="RefSeq" id="WP_044939532.1">
    <property type="nucleotide sequence ID" value="NZ_KN174162.1"/>
</dbReference>
<keyword evidence="1" id="KW-1133">Transmembrane helix</keyword>
<accession>A0A096BAW6</accession>
<evidence type="ECO:0000313" key="3">
    <source>
        <dbReference type="Proteomes" id="UP000029585"/>
    </source>
</evidence>
<gene>
    <name evidence="2" type="ORF">HMPREF9460_00912</name>
</gene>
<feature type="transmembrane region" description="Helical" evidence="1">
    <location>
        <begin position="12"/>
        <end position="35"/>
    </location>
</feature>
<proteinExistence type="predicted"/>
<dbReference type="eggNOG" id="COG1030">
    <property type="taxonomic scope" value="Bacteria"/>
</dbReference>
<protein>
    <submittedName>
        <fullName evidence="2">Uncharacterized protein</fullName>
    </submittedName>
</protein>
<feature type="transmembrane region" description="Helical" evidence="1">
    <location>
        <begin position="210"/>
        <end position="230"/>
    </location>
</feature>
<evidence type="ECO:0000313" key="2">
    <source>
        <dbReference type="EMBL" id="KGF56568.1"/>
    </source>
</evidence>
<feature type="transmembrane region" description="Helical" evidence="1">
    <location>
        <begin position="163"/>
        <end position="180"/>
    </location>
</feature>
<keyword evidence="1" id="KW-0472">Membrane</keyword>
<comment type="caution">
    <text evidence="2">The sequence shown here is derived from an EMBL/GenBank/DDBJ whole genome shotgun (WGS) entry which is preliminary data.</text>
</comment>
<feature type="transmembrane region" description="Helical" evidence="1">
    <location>
        <begin position="55"/>
        <end position="76"/>
    </location>
</feature>
<dbReference type="Proteomes" id="UP000029585">
    <property type="component" value="Unassembled WGS sequence"/>
</dbReference>